<proteinExistence type="predicted"/>
<accession>A0A1R3FX94</accession>
<feature type="compositionally biased region" description="Polar residues" evidence="1">
    <location>
        <begin position="1"/>
        <end position="22"/>
    </location>
</feature>
<evidence type="ECO:0000313" key="2">
    <source>
        <dbReference type="EMBL" id="OMO50464.1"/>
    </source>
</evidence>
<dbReference type="AlphaFoldDB" id="A0A1R3FX94"/>
<evidence type="ECO:0000256" key="1">
    <source>
        <dbReference type="SAM" id="MobiDB-lite"/>
    </source>
</evidence>
<gene>
    <name evidence="2" type="ORF">COLO4_38063</name>
</gene>
<feature type="region of interest" description="Disordered" evidence="1">
    <location>
        <begin position="1"/>
        <end position="83"/>
    </location>
</feature>
<protein>
    <submittedName>
        <fullName evidence="2">Uncharacterized protein</fullName>
    </submittedName>
</protein>
<reference evidence="3" key="1">
    <citation type="submission" date="2013-09" db="EMBL/GenBank/DDBJ databases">
        <title>Corchorus olitorius genome sequencing.</title>
        <authorList>
            <person name="Alam M."/>
            <person name="Haque M.S."/>
            <person name="Islam M.S."/>
            <person name="Emdad E.M."/>
            <person name="Islam M.M."/>
            <person name="Ahmed B."/>
            <person name="Halim A."/>
            <person name="Hossen Q.M.M."/>
            <person name="Hossain M.Z."/>
            <person name="Ahmed R."/>
            <person name="Khan M.M."/>
            <person name="Islam R."/>
            <person name="Rashid M.M."/>
            <person name="Khan S.A."/>
            <person name="Rahman M.S."/>
            <person name="Alam M."/>
            <person name="Yahiya A.S."/>
            <person name="Khan M.S."/>
            <person name="Azam M.S."/>
            <person name="Haque T."/>
            <person name="Lashkar M.Z.H."/>
            <person name="Akhand A.I."/>
            <person name="Morshed G."/>
            <person name="Roy S."/>
            <person name="Uddin K.S."/>
            <person name="Rabeya T."/>
            <person name="Hossain A.S."/>
            <person name="Chowdhury A."/>
            <person name="Snigdha A.R."/>
            <person name="Mortoza M.S."/>
            <person name="Matin S.A."/>
            <person name="Hoque S.M.E."/>
            <person name="Islam M.K."/>
            <person name="Roy D.K."/>
            <person name="Haider R."/>
            <person name="Moosa M.M."/>
            <person name="Elias S.M."/>
            <person name="Hasan A.M."/>
            <person name="Jahan S."/>
            <person name="Shafiuddin M."/>
            <person name="Mahmood N."/>
            <person name="Shommy N.S."/>
        </authorList>
    </citation>
    <scope>NUCLEOTIDE SEQUENCE [LARGE SCALE GENOMIC DNA]</scope>
    <source>
        <strain evidence="3">cv. O-4</strain>
    </source>
</reference>
<keyword evidence="3" id="KW-1185">Reference proteome</keyword>
<organism evidence="2 3">
    <name type="scientific">Corchorus olitorius</name>
    <dbReference type="NCBI Taxonomy" id="93759"/>
    <lineage>
        <taxon>Eukaryota</taxon>
        <taxon>Viridiplantae</taxon>
        <taxon>Streptophyta</taxon>
        <taxon>Embryophyta</taxon>
        <taxon>Tracheophyta</taxon>
        <taxon>Spermatophyta</taxon>
        <taxon>Magnoliopsida</taxon>
        <taxon>eudicotyledons</taxon>
        <taxon>Gunneridae</taxon>
        <taxon>Pentapetalae</taxon>
        <taxon>rosids</taxon>
        <taxon>malvids</taxon>
        <taxon>Malvales</taxon>
        <taxon>Malvaceae</taxon>
        <taxon>Grewioideae</taxon>
        <taxon>Apeibeae</taxon>
        <taxon>Corchorus</taxon>
    </lineage>
</organism>
<sequence length="83" mass="9041">MLTDYTNPHTLSALQSLPSNFKGSGGAIETLEEEGFEDREKESSRVQGKSEREKRNGMKPWQGKGLDGGSWQRIDGGGAVEEG</sequence>
<feature type="compositionally biased region" description="Basic and acidic residues" evidence="1">
    <location>
        <begin position="38"/>
        <end position="56"/>
    </location>
</feature>
<dbReference type="EMBL" id="AWUE01024545">
    <property type="protein sequence ID" value="OMO50464.1"/>
    <property type="molecule type" value="Genomic_DNA"/>
</dbReference>
<dbReference type="Proteomes" id="UP000187203">
    <property type="component" value="Unassembled WGS sequence"/>
</dbReference>
<evidence type="ECO:0000313" key="3">
    <source>
        <dbReference type="Proteomes" id="UP000187203"/>
    </source>
</evidence>
<comment type="caution">
    <text evidence="2">The sequence shown here is derived from an EMBL/GenBank/DDBJ whole genome shotgun (WGS) entry which is preliminary data.</text>
</comment>
<name>A0A1R3FX94_9ROSI</name>